<evidence type="ECO:0000313" key="3">
    <source>
        <dbReference type="EMBL" id="CAI8037115.1"/>
    </source>
</evidence>
<feature type="compositionally biased region" description="Basic and acidic residues" evidence="2">
    <location>
        <begin position="151"/>
        <end position="176"/>
    </location>
</feature>
<evidence type="ECO:0000256" key="2">
    <source>
        <dbReference type="SAM" id="MobiDB-lite"/>
    </source>
</evidence>
<comment type="caution">
    <text evidence="3">The sequence shown here is derived from an EMBL/GenBank/DDBJ whole genome shotgun (WGS) entry which is preliminary data.</text>
</comment>
<name>A0AA35SVZ2_GEOBA</name>
<feature type="compositionally biased region" description="Low complexity" evidence="2">
    <location>
        <begin position="520"/>
        <end position="550"/>
    </location>
</feature>
<evidence type="ECO:0000313" key="4">
    <source>
        <dbReference type="Proteomes" id="UP001174909"/>
    </source>
</evidence>
<evidence type="ECO:0000256" key="1">
    <source>
        <dbReference type="SAM" id="Coils"/>
    </source>
</evidence>
<feature type="region of interest" description="Disordered" evidence="2">
    <location>
        <begin position="297"/>
        <end position="368"/>
    </location>
</feature>
<feature type="region of interest" description="Disordered" evidence="2">
    <location>
        <begin position="61"/>
        <end position="80"/>
    </location>
</feature>
<feature type="region of interest" description="Disordered" evidence="2">
    <location>
        <begin position="580"/>
        <end position="665"/>
    </location>
</feature>
<accession>A0AA35SVZ2</accession>
<protein>
    <submittedName>
        <fullName evidence="3">Uncharacterized protein</fullName>
    </submittedName>
</protein>
<feature type="compositionally biased region" description="Basic and acidic residues" evidence="2">
    <location>
        <begin position="551"/>
        <end position="563"/>
    </location>
</feature>
<feature type="compositionally biased region" description="Pro residues" evidence="2">
    <location>
        <begin position="585"/>
        <end position="608"/>
    </location>
</feature>
<feature type="compositionally biased region" description="Basic residues" evidence="2">
    <location>
        <begin position="339"/>
        <end position="349"/>
    </location>
</feature>
<feature type="compositionally biased region" description="Basic and acidic residues" evidence="2">
    <location>
        <begin position="311"/>
        <end position="338"/>
    </location>
</feature>
<dbReference type="Proteomes" id="UP001174909">
    <property type="component" value="Unassembled WGS sequence"/>
</dbReference>
<organism evidence="3 4">
    <name type="scientific">Geodia barretti</name>
    <name type="common">Barrett's horny sponge</name>
    <dbReference type="NCBI Taxonomy" id="519541"/>
    <lineage>
        <taxon>Eukaryota</taxon>
        <taxon>Metazoa</taxon>
        <taxon>Porifera</taxon>
        <taxon>Demospongiae</taxon>
        <taxon>Heteroscleromorpha</taxon>
        <taxon>Tetractinellida</taxon>
        <taxon>Astrophorina</taxon>
        <taxon>Geodiidae</taxon>
        <taxon>Geodia</taxon>
    </lineage>
</organism>
<proteinExistence type="predicted"/>
<feature type="compositionally biased region" description="Basic and acidic residues" evidence="2">
    <location>
        <begin position="477"/>
        <end position="519"/>
    </location>
</feature>
<dbReference type="EMBL" id="CASHTH010002911">
    <property type="protein sequence ID" value="CAI8037115.1"/>
    <property type="molecule type" value="Genomic_DNA"/>
</dbReference>
<feature type="compositionally biased region" description="Basic and acidic residues" evidence="2">
    <location>
        <begin position="430"/>
        <end position="446"/>
    </location>
</feature>
<sequence length="712" mass="81206">MAKELEEKRSELQEQHSATLVGGTVHSFFSVDHSSLEHCEINRTVCVLLRKALKRELEAAVSSVKSEHQTKVEEERQRMQSEFESISATLRKEHEENVEQLKREMAASEEEYRKQTQIQSEKLRELQSDYDRKSSELQQLRPGLAGRQRRRQAEDRAGLNPRERSRERRHEGKRENPLFSAVDDPTCFSEHARAVPPSLPLANPEAETHEQQLSGRDRVKAGPPDSREKVTTRSHDHKSGDDWSETSGSVSSMQLEELAPPTSTSQTPNVRANLESVRVMLEQNQRTLLRVLAEEQSVRAREDETTQTGVGKEEKFEEHGEPVRGGTHDRRRTEERGRRERVKPKKRTSSKPPKAEKGNFPTGNIKSKLKEEVKALGELERKLHSSRQLLFSREQDLHNLHSQLSEDLTSDGEGSRAERQLSPRRFPPPAERRGSASETRDSDRTRTRAGRMSSIPRTPQTARPSLKQQYTASRCSVSDDRRERSREQRRKSEEGDARRSQIRGTPERRAREPASEHFGSEPSVSGSEGEMSESSGSESESPTPSENVSTTREDQLESQREMVKSLNSINRQLRQLTSHIRQGSPHPPALPPQQAPPPIHYPTTPPHIPTDRWADPVIPTPYLQSQHRRESRESSRTQPTTGPRHPFRHGRSGDRHVTTSSAHVYPGYSGEVRADWLHEFQTQFPHHHVPPLLRDFQQPWTIYCTTCSASNG</sequence>
<feature type="region of interest" description="Disordered" evidence="2">
    <location>
        <begin position="128"/>
        <end position="269"/>
    </location>
</feature>
<feature type="compositionally biased region" description="Basic and acidic residues" evidence="2">
    <location>
        <begin position="206"/>
        <end position="241"/>
    </location>
</feature>
<reference evidence="3" key="1">
    <citation type="submission" date="2023-03" db="EMBL/GenBank/DDBJ databases">
        <authorList>
            <person name="Steffen K."/>
            <person name="Cardenas P."/>
        </authorList>
    </citation>
    <scope>NUCLEOTIDE SEQUENCE</scope>
</reference>
<feature type="compositionally biased region" description="Basic and acidic residues" evidence="2">
    <location>
        <begin position="65"/>
        <end position="80"/>
    </location>
</feature>
<feature type="compositionally biased region" description="Polar residues" evidence="2">
    <location>
        <begin position="245"/>
        <end position="254"/>
    </location>
</feature>
<gene>
    <name evidence="3" type="ORF">GBAR_LOCUS20761</name>
</gene>
<dbReference type="AlphaFoldDB" id="A0AA35SVZ2"/>
<feature type="coiled-coil region" evidence="1">
    <location>
        <begin position="91"/>
        <end position="118"/>
    </location>
</feature>
<feature type="compositionally biased region" description="Polar residues" evidence="2">
    <location>
        <begin position="455"/>
        <end position="472"/>
    </location>
</feature>
<feature type="region of interest" description="Disordered" evidence="2">
    <location>
        <begin position="401"/>
        <end position="564"/>
    </location>
</feature>
<keyword evidence="4" id="KW-1185">Reference proteome</keyword>
<keyword evidence="1" id="KW-0175">Coiled coil</keyword>